<dbReference type="PANTHER" id="PTHR35810:SF1">
    <property type="entry name" value="CYTOPLASMIC PROTEIN"/>
    <property type="match status" value="1"/>
</dbReference>
<gene>
    <name evidence="1" type="ORF">RBEAN4_0077</name>
</gene>
<dbReference type="PATRIC" id="fig|1359193.3.peg.73"/>
<dbReference type="PANTHER" id="PTHR35810">
    <property type="entry name" value="CYTOPLASMIC PROTEIN-RELATED"/>
    <property type="match status" value="1"/>
</dbReference>
<proteinExistence type="predicted"/>
<keyword evidence="2" id="KW-1185">Reference proteome</keyword>
<comment type="caution">
    <text evidence="1">The sequence shown here is derived from an EMBL/GenBank/DDBJ whole genome shotgun (WGS) entry which is preliminary data.</text>
</comment>
<dbReference type="Pfam" id="PF13310">
    <property type="entry name" value="Virulence_RhuM"/>
    <property type="match status" value="1"/>
</dbReference>
<dbReference type="EMBL" id="LAOI01000001">
    <property type="protein sequence ID" value="KJV89110.1"/>
    <property type="molecule type" value="Genomic_DNA"/>
</dbReference>
<evidence type="ECO:0000313" key="1">
    <source>
        <dbReference type="EMBL" id="KJV89110.1"/>
    </source>
</evidence>
<dbReference type="Proteomes" id="UP000033661">
    <property type="component" value="Unassembled WGS sequence"/>
</dbReference>
<reference evidence="1 2" key="1">
    <citation type="submission" date="2015-02" db="EMBL/GenBank/DDBJ databases">
        <title>Genome Sequencing of Rickettsiales.</title>
        <authorList>
            <person name="Daugherty S.C."/>
            <person name="Su Q."/>
            <person name="Abolude K."/>
            <person name="Beier-Sexton M."/>
            <person name="Carlyon J.A."/>
            <person name="Carter R."/>
            <person name="Day N.P."/>
            <person name="Dumler S.J."/>
            <person name="Dyachenko V."/>
            <person name="Godinez A."/>
            <person name="Kurtti T.J."/>
            <person name="Lichay M."/>
            <person name="Mullins K.E."/>
            <person name="Ott S."/>
            <person name="Pappas-Brown V."/>
            <person name="Paris D.H."/>
            <person name="Patel P."/>
            <person name="Richards A.L."/>
            <person name="Sadzewicz L."/>
            <person name="Sears K."/>
            <person name="Seidman D."/>
            <person name="Sengamalay N."/>
            <person name="Stenos J."/>
            <person name="Tallon L.J."/>
            <person name="Vincent G."/>
            <person name="Fraser C.M."/>
            <person name="Munderloh U."/>
            <person name="Dunning-Hotopp J.C."/>
        </authorList>
    </citation>
    <scope>NUCLEOTIDE SEQUENCE [LARGE SCALE GENOMIC DNA]</scope>
    <source>
        <strain evidence="1 2">RML An4</strain>
    </source>
</reference>
<organism evidence="1 2">
    <name type="scientific">Rickettsia bellii str. RML An4</name>
    <dbReference type="NCBI Taxonomy" id="1359193"/>
    <lineage>
        <taxon>Bacteria</taxon>
        <taxon>Pseudomonadati</taxon>
        <taxon>Pseudomonadota</taxon>
        <taxon>Alphaproteobacteria</taxon>
        <taxon>Rickettsiales</taxon>
        <taxon>Rickettsiaceae</taxon>
        <taxon>Rickettsieae</taxon>
        <taxon>Rickettsia</taxon>
        <taxon>belli group</taxon>
    </lineage>
</organism>
<dbReference type="InterPro" id="IPR011204">
    <property type="entry name" value="Virulence_RhuM-like"/>
</dbReference>
<sequence length="157" mass="18256">MNKEIDNQIVIYQDKNGEINVEVKIVDETVWLSLNQIATLFARDKSVISRHLKNIFKEEELEERATVAFFATVQIEGEKSVERQIEYYNLDAIISVGYRVNSKRGIAFRKWATSLLKEYLIKGYNINHDKITQKRLHTVDKLALLHDLENAHNVILA</sequence>
<protein>
    <submittedName>
        <fullName evidence="1">Virulence RhuM family protein</fullName>
    </submittedName>
</protein>
<dbReference type="RefSeq" id="WP_011476887.1">
    <property type="nucleotide sequence ID" value="NZ_LAOI01000001.1"/>
</dbReference>
<dbReference type="AlphaFoldDB" id="A0A0F3Q972"/>
<accession>A0A0F3Q972</accession>
<name>A0A0F3Q972_RICBE</name>
<evidence type="ECO:0000313" key="2">
    <source>
        <dbReference type="Proteomes" id="UP000033661"/>
    </source>
</evidence>